<dbReference type="GO" id="GO:0005737">
    <property type="term" value="C:cytoplasm"/>
    <property type="evidence" value="ECO:0007669"/>
    <property type="project" value="TreeGrafter"/>
</dbReference>
<dbReference type="Gene3D" id="2.70.98.10">
    <property type="match status" value="1"/>
</dbReference>
<dbReference type="UniPathway" id="UPA00242"/>
<protein>
    <recommendedName>
        <fullName evidence="5">Aldose 1-epimerase</fullName>
        <ecNumber evidence="5">5.1.3.3</ecNumber>
    </recommendedName>
</protein>
<dbReference type="PANTHER" id="PTHR10091">
    <property type="entry name" value="ALDOSE-1-EPIMERASE"/>
    <property type="match status" value="1"/>
</dbReference>
<dbReference type="GO" id="GO:0006006">
    <property type="term" value="P:glucose metabolic process"/>
    <property type="evidence" value="ECO:0007669"/>
    <property type="project" value="TreeGrafter"/>
</dbReference>
<sequence length="369" mass="39542">MLRTPRMRTDFQGSCMSSLFGHLPDGTAIQRMVLDSGDGLRAELLTYGGLLRSLRLHGAHGETDLVLGLPTLQDYLHDPAYLGVLVGRFGNRIAGSAFTVDGRHYAVTANEGANHLHGGALGFGRRVWTVLAQTERTLQLRYDSPAGEEGYPGNVAVEATYRVDGRCLSVEFVAQTDAPTPLNLTHHPYFNLAGDAAVPAAAQWLRVPADRYLPVGDAALLPRGEVATVAGTPFDFRQARAIADKDIAADPQLSLSAGYDHCLVLADGHDCTALLYSPHSGVAMRIASPMPAVQLYEGQGLDRQHPALGRGICLEPQGYPDAPNQPGFPDCILRPGQVYRHRIVYQFADVGRGADWAAVEAALAEQGGG</sequence>
<dbReference type="PIRSF" id="PIRSF005096">
    <property type="entry name" value="GALM"/>
    <property type="match status" value="1"/>
</dbReference>
<dbReference type="OrthoDB" id="9779408at2"/>
<evidence type="ECO:0000256" key="4">
    <source>
        <dbReference type="ARBA" id="ARBA00023277"/>
    </source>
</evidence>
<dbReference type="InterPro" id="IPR008183">
    <property type="entry name" value="Aldose_1/G6P_1-epimerase"/>
</dbReference>
<comment type="caution">
    <text evidence="9">The sequence shown here is derived from an EMBL/GenBank/DDBJ whole genome shotgun (WGS) entry which is preliminary data.</text>
</comment>
<accession>A0A2P5Z0U1</accession>
<dbReference type="PANTHER" id="PTHR10091:SF0">
    <property type="entry name" value="GALACTOSE MUTAROTASE"/>
    <property type="match status" value="1"/>
</dbReference>
<dbReference type="EMBL" id="MDEK01000015">
    <property type="protein sequence ID" value="PPU81038.1"/>
    <property type="molecule type" value="Genomic_DNA"/>
</dbReference>
<evidence type="ECO:0000256" key="5">
    <source>
        <dbReference type="PIRNR" id="PIRNR005096"/>
    </source>
</evidence>
<comment type="catalytic activity">
    <reaction evidence="5">
        <text>alpha-D-glucose = beta-D-glucose</text>
        <dbReference type="Rhea" id="RHEA:10264"/>
        <dbReference type="ChEBI" id="CHEBI:15903"/>
        <dbReference type="ChEBI" id="CHEBI:17925"/>
        <dbReference type="EC" id="5.1.3.3"/>
    </reaction>
</comment>
<dbReference type="EC" id="5.1.3.3" evidence="5"/>
<dbReference type="GO" id="GO:0033499">
    <property type="term" value="P:galactose catabolic process via UDP-galactose, Leloir pathway"/>
    <property type="evidence" value="ECO:0007669"/>
    <property type="project" value="TreeGrafter"/>
</dbReference>
<dbReference type="SUPFAM" id="SSF74650">
    <property type="entry name" value="Galactose mutarotase-like"/>
    <property type="match status" value="1"/>
</dbReference>
<feature type="active site" description="Proton acceptor" evidence="6">
    <location>
        <position position="315"/>
    </location>
</feature>
<dbReference type="Proteomes" id="UP000247346">
    <property type="component" value="Unassembled WGS sequence"/>
</dbReference>
<feature type="binding site" evidence="7">
    <location>
        <position position="260"/>
    </location>
    <ligand>
        <name>beta-D-galactose</name>
        <dbReference type="ChEBI" id="CHEBI:27667"/>
    </ligand>
</feature>
<dbReference type="InterPro" id="IPR011013">
    <property type="entry name" value="Gal_mutarotase_sf_dom"/>
</dbReference>
<keyword evidence="4 5" id="KW-0119">Carbohydrate metabolism</keyword>
<dbReference type="GO" id="GO:0004034">
    <property type="term" value="F:aldose 1-epimerase activity"/>
    <property type="evidence" value="ECO:0007669"/>
    <property type="project" value="UniProtKB-EC"/>
</dbReference>
<dbReference type="InterPro" id="IPR014718">
    <property type="entry name" value="GH-type_carb-bd"/>
</dbReference>
<keyword evidence="3 5" id="KW-0413">Isomerase</keyword>
<evidence type="ECO:0000256" key="1">
    <source>
        <dbReference type="ARBA" id="ARBA00005028"/>
    </source>
</evidence>
<evidence type="ECO:0000313" key="9">
    <source>
        <dbReference type="EMBL" id="PPU81038.1"/>
    </source>
</evidence>
<dbReference type="InterPro" id="IPR015443">
    <property type="entry name" value="Aldose_1-epimerase"/>
</dbReference>
<evidence type="ECO:0000256" key="6">
    <source>
        <dbReference type="PIRSR" id="PIRSR005096-1"/>
    </source>
</evidence>
<reference evidence="9 10" key="1">
    <citation type="submission" date="2016-08" db="EMBL/GenBank/DDBJ databases">
        <authorList>
            <person name="Seilhamer J.J."/>
        </authorList>
    </citation>
    <scope>NUCLEOTIDE SEQUENCE [LARGE SCALE GENOMIC DNA]</scope>
    <source>
        <strain evidence="9 10">CFBP4641</strain>
    </source>
</reference>
<feature type="binding site" evidence="8">
    <location>
        <begin position="91"/>
        <end position="92"/>
    </location>
    <ligand>
        <name>beta-D-galactose</name>
        <dbReference type="ChEBI" id="CHEBI:27667"/>
    </ligand>
</feature>
<comment type="similarity">
    <text evidence="2 5">Belongs to the aldose epimerase family.</text>
</comment>
<dbReference type="Pfam" id="PF01263">
    <property type="entry name" value="Aldose_epim"/>
    <property type="match status" value="1"/>
</dbReference>
<proteinExistence type="inferred from homology"/>
<gene>
    <name evidence="9" type="ORF">XsacCFBP4641_15770</name>
</gene>
<comment type="pathway">
    <text evidence="1 5">Carbohydrate metabolism; hexose metabolism.</text>
</comment>
<dbReference type="InterPro" id="IPR047215">
    <property type="entry name" value="Galactose_mutarotase-like"/>
</dbReference>
<dbReference type="AlphaFoldDB" id="A0A2P5Z0U1"/>
<dbReference type="NCBIfam" id="NF008277">
    <property type="entry name" value="PRK11055.1"/>
    <property type="match status" value="1"/>
</dbReference>
<feature type="binding site" evidence="8">
    <location>
        <begin position="187"/>
        <end position="189"/>
    </location>
    <ligand>
        <name>beta-D-galactose</name>
        <dbReference type="ChEBI" id="CHEBI:27667"/>
    </ligand>
</feature>
<name>A0A2P5Z0U1_9XANT</name>
<evidence type="ECO:0000256" key="2">
    <source>
        <dbReference type="ARBA" id="ARBA00006206"/>
    </source>
</evidence>
<evidence type="ECO:0000256" key="8">
    <source>
        <dbReference type="PIRSR" id="PIRSR005096-3"/>
    </source>
</evidence>
<dbReference type="GO" id="GO:0030246">
    <property type="term" value="F:carbohydrate binding"/>
    <property type="evidence" value="ECO:0007669"/>
    <property type="project" value="InterPro"/>
</dbReference>
<evidence type="ECO:0000256" key="7">
    <source>
        <dbReference type="PIRSR" id="PIRSR005096-2"/>
    </source>
</evidence>
<evidence type="ECO:0000256" key="3">
    <source>
        <dbReference type="ARBA" id="ARBA00023235"/>
    </source>
</evidence>
<evidence type="ECO:0000313" key="10">
    <source>
        <dbReference type="Proteomes" id="UP000247346"/>
    </source>
</evidence>
<feature type="active site" description="Proton donor" evidence="6">
    <location>
        <position position="187"/>
    </location>
</feature>
<organism evidence="9 10">
    <name type="scientific">Xanthomonas sacchari</name>
    <dbReference type="NCBI Taxonomy" id="56458"/>
    <lineage>
        <taxon>Bacteria</taxon>
        <taxon>Pseudomonadati</taxon>
        <taxon>Pseudomonadota</taxon>
        <taxon>Gammaproteobacteria</taxon>
        <taxon>Lysobacterales</taxon>
        <taxon>Lysobacteraceae</taxon>
        <taxon>Xanthomonas</taxon>
    </lineage>
</organism>
<dbReference type="CDD" id="cd09019">
    <property type="entry name" value="galactose_mutarotase_like"/>
    <property type="match status" value="1"/>
</dbReference>